<gene>
    <name evidence="2" type="ORF">MPEBLZ_01765</name>
</gene>
<accession>A0A0P8AGQ9</accession>
<proteinExistence type="predicted"/>
<name>A0A0P8AGQ9_9EURY</name>
<feature type="domain" description="Carboxymuconolactone decarboxylase-like" evidence="1">
    <location>
        <begin position="27"/>
        <end position="98"/>
    </location>
</feature>
<dbReference type="InterPro" id="IPR003779">
    <property type="entry name" value="CMD-like"/>
</dbReference>
<protein>
    <submittedName>
        <fullName evidence="2">4-carboxymuconolactone decarboxylase</fullName>
    </submittedName>
</protein>
<dbReference type="EMBL" id="LKCM01000137">
    <property type="protein sequence ID" value="KPQ43582.1"/>
    <property type="molecule type" value="Genomic_DNA"/>
</dbReference>
<dbReference type="Pfam" id="PF02627">
    <property type="entry name" value="CMD"/>
    <property type="match status" value="1"/>
</dbReference>
<dbReference type="InterPro" id="IPR029032">
    <property type="entry name" value="AhpD-like"/>
</dbReference>
<reference evidence="2 3" key="1">
    <citation type="submission" date="2015-09" db="EMBL/GenBank/DDBJ databases">
        <title>A metagenomics-based metabolic model of nitrate-dependent anaerobic oxidation of methane by Methanoperedens-like archaea.</title>
        <authorList>
            <person name="Arshad A."/>
            <person name="Speth D.R."/>
            <person name="De Graaf R.M."/>
            <person name="Op Den Camp H.J."/>
            <person name="Jetten M.S."/>
            <person name="Welte C.U."/>
        </authorList>
    </citation>
    <scope>NUCLEOTIDE SEQUENCE [LARGE SCALE GENOMIC DNA]</scope>
</reference>
<evidence type="ECO:0000313" key="3">
    <source>
        <dbReference type="Proteomes" id="UP000050360"/>
    </source>
</evidence>
<evidence type="ECO:0000259" key="1">
    <source>
        <dbReference type="Pfam" id="PF02627"/>
    </source>
</evidence>
<comment type="caution">
    <text evidence="2">The sequence shown here is derived from an EMBL/GenBank/DDBJ whole genome shotgun (WGS) entry which is preliminary data.</text>
</comment>
<dbReference type="PANTHER" id="PTHR33930">
    <property type="entry name" value="ALKYL HYDROPEROXIDE REDUCTASE AHPD"/>
    <property type="match status" value="1"/>
</dbReference>
<dbReference type="SUPFAM" id="SSF69118">
    <property type="entry name" value="AhpD-like"/>
    <property type="match status" value="1"/>
</dbReference>
<organism evidence="2 3">
    <name type="scientific">Candidatus Methanoperedens nitratireducens</name>
    <dbReference type="NCBI Taxonomy" id="1392998"/>
    <lineage>
        <taxon>Archaea</taxon>
        <taxon>Methanobacteriati</taxon>
        <taxon>Methanobacteriota</taxon>
        <taxon>Stenosarchaea group</taxon>
        <taxon>Methanomicrobia</taxon>
        <taxon>Methanosarcinales</taxon>
        <taxon>ANME-2 cluster</taxon>
        <taxon>Candidatus Methanoperedentaceae</taxon>
        <taxon>Candidatus Methanoperedens</taxon>
    </lineage>
</organism>
<dbReference type="AlphaFoldDB" id="A0A0P8AGQ9"/>
<evidence type="ECO:0000313" key="2">
    <source>
        <dbReference type="EMBL" id="KPQ43582.1"/>
    </source>
</evidence>
<dbReference type="PANTHER" id="PTHR33930:SF2">
    <property type="entry name" value="BLR3452 PROTEIN"/>
    <property type="match status" value="1"/>
</dbReference>
<dbReference type="Proteomes" id="UP000050360">
    <property type="component" value="Unassembled WGS sequence"/>
</dbReference>
<dbReference type="Gene3D" id="1.20.1290.10">
    <property type="entry name" value="AhpD-like"/>
    <property type="match status" value="1"/>
</dbReference>
<dbReference type="GO" id="GO:0051920">
    <property type="term" value="F:peroxiredoxin activity"/>
    <property type="evidence" value="ECO:0007669"/>
    <property type="project" value="InterPro"/>
</dbReference>
<sequence length="105" mass="11293">MIEYPENYLTFQEMFPELIQAHEHAGTLARNVGPIDVKTGHLIQLAACVALRSEGGAHSHARRAIAAGASSEEIYHTIALLVDTVGFSTAAAAFSWMNDIIGTNL</sequence>